<dbReference type="EMBL" id="VOBR01000007">
    <property type="protein sequence ID" value="TWP51801.1"/>
    <property type="molecule type" value="Genomic_DNA"/>
</dbReference>
<dbReference type="OrthoDB" id="4285266at2"/>
<comment type="caution">
    <text evidence="2">The sequence shown here is derived from an EMBL/GenBank/DDBJ whole genome shotgun (WGS) entry which is preliminary data.</text>
</comment>
<gene>
    <name evidence="2" type="ORF">FKR81_13160</name>
</gene>
<protein>
    <submittedName>
        <fullName evidence="2">Helix-turn-helix domain-containing protein</fullName>
    </submittedName>
</protein>
<reference evidence="2 3" key="1">
    <citation type="submission" date="2019-07" db="EMBL/GenBank/DDBJ databases">
        <title>Lentzea xizangensis sp. nov., isolated from Qinghai-Tibetan Plateau Soils.</title>
        <authorList>
            <person name="Huang J."/>
        </authorList>
    </citation>
    <scope>NUCLEOTIDE SEQUENCE [LARGE SCALE GENOMIC DNA]</scope>
    <source>
        <strain evidence="2 3">FXJ1.1311</strain>
    </source>
</reference>
<accession>A0A563EWE7</accession>
<proteinExistence type="predicted"/>
<dbReference type="SUPFAM" id="SSF47413">
    <property type="entry name" value="lambda repressor-like DNA-binding domains"/>
    <property type="match status" value="1"/>
</dbReference>
<dbReference type="Proteomes" id="UP000316639">
    <property type="component" value="Unassembled WGS sequence"/>
</dbReference>
<dbReference type="RefSeq" id="WP_146351571.1">
    <property type="nucleotide sequence ID" value="NZ_VOBR01000007.1"/>
</dbReference>
<feature type="domain" description="DUF5753" evidence="1">
    <location>
        <begin position="102"/>
        <end position="280"/>
    </location>
</feature>
<sequence length="285" mass="31675">MGKPFRPTMLERAIGRTLGDWRKDRQFSLSEAGRRVGFSTAKLSMMENAVQPSAPVDVMALGFVYLVPAPERQQLVANTEHARRLRRPSAGEMGVLFDAVGEYGRLELEASSVRAFRIDVLPGFFQIPDYITALAKADDPLRAAVVAEQRIALREVRRQRLTDKNPLVVEVVLCEAALRQTVGGPRVMRAQLLHLIELAELANVTIRVMPFAAGAYPAVGSPFTILSFPHEQHDDVVYLQSVRRGSYVESPEERGPYMVRFTALQEIALTPCESLELIAEVLGSF</sequence>
<dbReference type="InterPro" id="IPR043917">
    <property type="entry name" value="DUF5753"/>
</dbReference>
<dbReference type="InterPro" id="IPR010982">
    <property type="entry name" value="Lambda_DNA-bd_dom_sf"/>
</dbReference>
<dbReference type="Pfam" id="PF19054">
    <property type="entry name" value="DUF5753"/>
    <property type="match status" value="1"/>
</dbReference>
<dbReference type="AlphaFoldDB" id="A0A563EWE7"/>
<evidence type="ECO:0000313" key="3">
    <source>
        <dbReference type="Proteomes" id="UP000316639"/>
    </source>
</evidence>
<evidence type="ECO:0000313" key="2">
    <source>
        <dbReference type="EMBL" id="TWP51801.1"/>
    </source>
</evidence>
<dbReference type="GO" id="GO:0003677">
    <property type="term" value="F:DNA binding"/>
    <property type="evidence" value="ECO:0007669"/>
    <property type="project" value="InterPro"/>
</dbReference>
<organism evidence="2 3">
    <name type="scientific">Lentzea tibetensis</name>
    <dbReference type="NCBI Taxonomy" id="2591470"/>
    <lineage>
        <taxon>Bacteria</taxon>
        <taxon>Bacillati</taxon>
        <taxon>Actinomycetota</taxon>
        <taxon>Actinomycetes</taxon>
        <taxon>Pseudonocardiales</taxon>
        <taxon>Pseudonocardiaceae</taxon>
        <taxon>Lentzea</taxon>
    </lineage>
</organism>
<name>A0A563EWE7_9PSEU</name>
<keyword evidence="3" id="KW-1185">Reference proteome</keyword>
<evidence type="ECO:0000259" key="1">
    <source>
        <dbReference type="Pfam" id="PF19054"/>
    </source>
</evidence>